<dbReference type="RefSeq" id="WP_123217734.1">
    <property type="nucleotide sequence ID" value="NZ_RJTM01000136.1"/>
</dbReference>
<dbReference type="PANTHER" id="PTHR32060">
    <property type="entry name" value="TAIL-SPECIFIC PROTEASE"/>
    <property type="match status" value="1"/>
</dbReference>
<dbReference type="GO" id="GO:0006508">
    <property type="term" value="P:proteolysis"/>
    <property type="evidence" value="ECO:0007669"/>
    <property type="project" value="InterPro"/>
</dbReference>
<comment type="caution">
    <text evidence="2">The sequence shown here is derived from an EMBL/GenBank/DDBJ whole genome shotgun (WGS) entry which is preliminary data.</text>
</comment>
<evidence type="ECO:0000259" key="1">
    <source>
        <dbReference type="SMART" id="SM00245"/>
    </source>
</evidence>
<dbReference type="Gene3D" id="3.30.750.44">
    <property type="match status" value="1"/>
</dbReference>
<dbReference type="GO" id="GO:0008236">
    <property type="term" value="F:serine-type peptidase activity"/>
    <property type="evidence" value="ECO:0007669"/>
    <property type="project" value="InterPro"/>
</dbReference>
<dbReference type="SUPFAM" id="SSF50156">
    <property type="entry name" value="PDZ domain-like"/>
    <property type="match status" value="1"/>
</dbReference>
<dbReference type="GO" id="GO:0004175">
    <property type="term" value="F:endopeptidase activity"/>
    <property type="evidence" value="ECO:0007669"/>
    <property type="project" value="TreeGrafter"/>
</dbReference>
<accession>A0A3N0DR80</accession>
<protein>
    <recommendedName>
        <fullName evidence="1">Tail specific protease domain-containing protein</fullName>
    </recommendedName>
</protein>
<dbReference type="Proteomes" id="UP000267469">
    <property type="component" value="Unassembled WGS sequence"/>
</dbReference>
<dbReference type="InterPro" id="IPR029045">
    <property type="entry name" value="ClpP/crotonase-like_dom_sf"/>
</dbReference>
<dbReference type="SMART" id="SM00245">
    <property type="entry name" value="TSPc"/>
    <property type="match status" value="1"/>
</dbReference>
<evidence type="ECO:0000313" key="2">
    <source>
        <dbReference type="EMBL" id="RNL78150.1"/>
    </source>
</evidence>
<name>A0A3N0DR80_SINP1</name>
<dbReference type="InterPro" id="IPR036034">
    <property type="entry name" value="PDZ_sf"/>
</dbReference>
<dbReference type="OrthoDB" id="5379939at2"/>
<dbReference type="GO" id="GO:0007165">
    <property type="term" value="P:signal transduction"/>
    <property type="evidence" value="ECO:0007669"/>
    <property type="project" value="TreeGrafter"/>
</dbReference>
<proteinExistence type="predicted"/>
<gene>
    <name evidence="2" type="ORF">ED312_19645</name>
</gene>
<dbReference type="GO" id="GO:0030288">
    <property type="term" value="C:outer membrane-bounded periplasmic space"/>
    <property type="evidence" value="ECO:0007669"/>
    <property type="project" value="TreeGrafter"/>
</dbReference>
<reference evidence="2 3" key="1">
    <citation type="submission" date="2018-10" db="EMBL/GenBank/DDBJ databases">
        <title>Sinomicrobium pectinilyticum sp. nov., a pectinase-producing bacterium isolated from alkaline and saline soil, and emended description of the genus Sinomicrobium.</title>
        <authorList>
            <person name="Cheng B."/>
            <person name="Li C."/>
            <person name="Lai Q."/>
            <person name="Du M."/>
            <person name="Shao Z."/>
            <person name="Xu P."/>
            <person name="Yang C."/>
        </authorList>
    </citation>
    <scope>NUCLEOTIDE SEQUENCE [LARGE SCALE GENOMIC DNA]</scope>
    <source>
        <strain evidence="2 3">5DNS001</strain>
    </source>
</reference>
<dbReference type="Pfam" id="PF03572">
    <property type="entry name" value="Peptidase_S41"/>
    <property type="match status" value="1"/>
</dbReference>
<evidence type="ECO:0000313" key="3">
    <source>
        <dbReference type="Proteomes" id="UP000267469"/>
    </source>
</evidence>
<keyword evidence="3" id="KW-1185">Reference proteome</keyword>
<organism evidence="2 3">
    <name type="scientific">Sinomicrobium pectinilyticum</name>
    <dbReference type="NCBI Taxonomy" id="1084421"/>
    <lineage>
        <taxon>Bacteria</taxon>
        <taxon>Pseudomonadati</taxon>
        <taxon>Bacteroidota</taxon>
        <taxon>Flavobacteriia</taxon>
        <taxon>Flavobacteriales</taxon>
        <taxon>Flavobacteriaceae</taxon>
        <taxon>Sinomicrobium</taxon>
    </lineage>
</organism>
<dbReference type="AlphaFoldDB" id="A0A3N0DR80"/>
<dbReference type="SUPFAM" id="SSF52096">
    <property type="entry name" value="ClpP/crotonase"/>
    <property type="match status" value="1"/>
</dbReference>
<dbReference type="PANTHER" id="PTHR32060:SF30">
    <property type="entry name" value="CARBOXY-TERMINAL PROCESSING PROTEASE CTPA"/>
    <property type="match status" value="1"/>
</dbReference>
<dbReference type="Gene3D" id="3.90.226.10">
    <property type="entry name" value="2-enoyl-CoA Hydratase, Chain A, domain 1"/>
    <property type="match status" value="1"/>
</dbReference>
<dbReference type="EMBL" id="RJTM01000136">
    <property type="protein sequence ID" value="RNL78150.1"/>
    <property type="molecule type" value="Genomic_DNA"/>
</dbReference>
<dbReference type="InterPro" id="IPR005151">
    <property type="entry name" value="Tail-specific_protease"/>
</dbReference>
<sequence>MNKLFLSLLIAIFCAQGVIAQKQLGETEKLASTARIWGFLKYYHPNVADGAYNWDEELFKILPKVEQAANKEELSKVYLDWIESLGQVQPCKKCKANKEGVMYFDKNFDLSWRDDEQLFTTELSEKLRYIEENRHLGGKYYAKPREGAGEGALAVENEIDYEDFNWNNENLRLLSLFRYWNIVEYFFPYKYQMDTDWDDTLSEMIPRFLNPESEQDFSLAMLELVIRIDDSHANLFTKGTLKYFGRYYPPFGIKLFDDGAVVTEILNDSLAKLDDIKIGDIITKVSNRNIGDVFEERKKYIAGSNISRKRFNAKYYIFNGSNDSLDITYIRNGEKQEKTIKRHLKKDIWGAEQDEEVKKGVEKEAYKILDENIAYVDASLLKGIDIKEMMGVLKNTKAIIIDVRKSSSASLYEVVNYITSPEKEYFKIILPDFDYPGRFFWVEEGLNKVGHNKKLQYQGKVVVLVNERCQSQCEFRVMCLQTGNNTTAIGSQTSGADGNVSRFNIVGGVETQITGVGIFYPDGTEAQRNGVKIDIEVEPTLQGVANGEDEILEQAIEFAKQ</sequence>
<feature type="domain" description="Tail specific protease" evidence="1">
    <location>
        <begin position="333"/>
        <end position="538"/>
    </location>
</feature>
<dbReference type="Gene3D" id="2.30.42.10">
    <property type="match status" value="1"/>
</dbReference>